<comment type="caution">
    <text evidence="1">The sequence shown here is derived from an EMBL/GenBank/DDBJ whole genome shotgun (WGS) entry which is preliminary data.</text>
</comment>
<dbReference type="EMBL" id="PEDL01000009">
    <property type="protein sequence ID" value="PHV70537.1"/>
    <property type="molecule type" value="Genomic_DNA"/>
</dbReference>
<gene>
    <name evidence="1" type="ORF">CS063_09545</name>
</gene>
<accession>A0AC61DD73</accession>
<organism evidence="1 2">
    <name type="scientific">Sporanaerobium hydrogeniformans</name>
    <dbReference type="NCBI Taxonomy" id="3072179"/>
    <lineage>
        <taxon>Bacteria</taxon>
        <taxon>Bacillati</taxon>
        <taxon>Bacillota</taxon>
        <taxon>Clostridia</taxon>
        <taxon>Lachnospirales</taxon>
        <taxon>Lachnospiraceae</taxon>
        <taxon>Sporanaerobium</taxon>
    </lineage>
</organism>
<sequence length="439" mass="48629">MEDPRNDNLLSEALCQYKKWVQQEYLNCLPNFCACPPPNCSYPITLFKIELLPKSINPSFFTFILNALGNLKDVFGYILESSSNALQFYIGLKTISDTSSSVKLLTNGLLSTFPGAVFYQLSPQDSKLLLKKWFNPNLYDTLSCSLVIPNTTDSTHSPINEKFLSLMKQEEFLAFFLAIPFTYCEIKCLIEQLETLSQTLSSFSQTNYSFSCNTSKSIALHRSNTISKANGSSCTCTTGFTEARNSSNYVLITPSTSFPLTGTRSLNLSVCRNETKGCVDTDSKSTAEATNKTDTLSNGTIHQKNTQTANNDVILFSNQNKAVSEALSRLNMLISRLVAASQGPMFAFSSYFLSPSKATSIRAAYTYTGLAKDPTANLQDSFVITWDKEEPCFSLLLETLQTFTPLHFRPTHEASDVVTSSVLITCAELLNSFYFPSPS</sequence>
<evidence type="ECO:0000313" key="2">
    <source>
        <dbReference type="Proteomes" id="UP000224460"/>
    </source>
</evidence>
<evidence type="ECO:0000313" key="1">
    <source>
        <dbReference type="EMBL" id="PHV70537.1"/>
    </source>
</evidence>
<keyword evidence="2" id="KW-1185">Reference proteome</keyword>
<name>A0AC61DD73_9FIRM</name>
<reference evidence="1" key="1">
    <citation type="submission" date="2017-10" db="EMBL/GenBank/DDBJ databases">
        <title>Genome sequence of cellulolytic Lachnospiraceae bacterium XHS1971 isolated from hotspring sediment.</title>
        <authorList>
            <person name="Vasudevan G."/>
            <person name="Joshi A.J."/>
            <person name="Hivarkar S."/>
            <person name="Lanjekar V.B."/>
            <person name="Dhakephalkar P.K."/>
            <person name="Dagar S."/>
        </authorList>
    </citation>
    <scope>NUCLEOTIDE SEQUENCE</scope>
    <source>
        <strain evidence="1">XHS1971</strain>
    </source>
</reference>
<proteinExistence type="predicted"/>
<protein>
    <submittedName>
        <fullName evidence="1">Uncharacterized protein</fullName>
    </submittedName>
</protein>
<dbReference type="Proteomes" id="UP000224460">
    <property type="component" value="Unassembled WGS sequence"/>
</dbReference>